<dbReference type="GO" id="GO:0005615">
    <property type="term" value="C:extracellular space"/>
    <property type="evidence" value="ECO:0007669"/>
    <property type="project" value="TreeGrafter"/>
</dbReference>
<evidence type="ECO:0000256" key="6">
    <source>
        <dbReference type="SAM" id="MobiDB-lite"/>
    </source>
</evidence>
<organism evidence="9 10">
    <name type="scientific">Catenuloplanes atrovinosus</name>
    <dbReference type="NCBI Taxonomy" id="137266"/>
    <lineage>
        <taxon>Bacteria</taxon>
        <taxon>Bacillati</taxon>
        <taxon>Actinomycetota</taxon>
        <taxon>Actinomycetes</taxon>
        <taxon>Micromonosporales</taxon>
        <taxon>Micromonosporaceae</taxon>
        <taxon>Catenuloplanes</taxon>
    </lineage>
</organism>
<sequence length="1333" mass="135046">MCRARAAERRIGTPGGLRFRIAVEGFPQCGSSAPVESLGCDCPIHNALRGLNSMNVFHPRTPRRSLPIRPAAVVSTLAVTALTAAAFTVQAVEPPTLPAAVPAGSAAAASPPPTTPVSTTTPSMSMSSSPARAAAATSAVAQTASPIRRAGQPITGRYIVLLKGAPDGVTDIGDTARDLAARYSGTVGAVYTAALRGFSVRMSAADAARLSADGRVASVQQDLVVESTGTQTDPSWNLDRIDQAERTLSGTYDYDTDGAGAHIYVFDSGIRTSHRDFAGRIGASMPGTDHEDCGGHGTAVAGAAAGTTWGVAKRATVHPVRVLDCDGAGAAADMLAAIDWVTATAPRPAVVNMSWVTGPQDALDAAIRASVAKGITYVAGAGNDGGDACRTSPQRVPEVIVVGATDGHDRRMSWSSYGSCVDIFAPGVEIPTPAWTGDTDTTVSSGTSLSSPIVAGAASLYLAQHPTATPAQVRDALSACATTGMISDSGPGSPDRLLRARCGNPVSLANPGAQTTTAGQTVSLKKVTATSAAGGMRYAATGLPAGLAINASTGAITGSAAAGATVTVTARDAAGASTFTTFRWRVLLGQGRLTGPGGLCVDNPGGSADATPIQLYPCNDTGPQLVTAHLDGRLEIQDRCVTAGPEVVVLRACDGGAAQIWVAQPSGEIRNPAAGRCLNAASADWHALLSLADCAATALQLWELPSGSEANEVTVENPGLHVTRKGDQVRRSVFATSRDSTQRITWAATGLPAGLILNAGTGMISGVPTTTATATVTVTASDEDGVRGTATFTWQVADGRITGPNGFCVDDYTGNTANGNPIVLWSCNDGGSQLWSVRGDGRLEVVGKCLTIGADGVTTELSDCSTATTQVWTAGAGGQIRNPASGRCLTAADPVQNTRLTVAACTAGNVGQIWSLPTAPVTITGVPPQHWTTSAKVAVAVTATALPSRTIARFSATGLPTGVLLDPATGKLSGTPTAAGSGGAIVTVTDSSGVGASTSFQWTVHHGQITGPSPWCADNSRGGLTDGNPIIVWFCNDGDTQLWTVRNDGRLQVQGRCMTVAGNGTSAGTPVVIGVCGTGAGQVWQSTEAGELRNPASGRCLTAPTLDMDIAFVIADCVAGSGQLWTLPTAPRVTVPITQQSVTGIAVSLTLTVTSGGGEAPALTVTGLPPGLALNASRTISGTPTQTGQYQVTVRAASTAGVTTATFTWFVIAPGEQGVIIHPSGRCVDGGGPDNTLWMFGCNFTDAQLWKIRSDGRVAAHNSCMAPAGGAAAVGTQIVIQDCGTAASEVWRAETGGVLRHVASGHCLSTPTGADFAALYLGACTGWKLPLAG</sequence>
<dbReference type="GO" id="GO:0016020">
    <property type="term" value="C:membrane"/>
    <property type="evidence" value="ECO:0007669"/>
    <property type="project" value="InterPro"/>
</dbReference>
<feature type="domain" description="Ricin B lectin" evidence="8">
    <location>
        <begin position="589"/>
        <end position="705"/>
    </location>
</feature>
<dbReference type="PANTHER" id="PTHR43806:SF11">
    <property type="entry name" value="CEREVISIN-RELATED"/>
    <property type="match status" value="1"/>
</dbReference>
<feature type="active site" description="Charge relay system" evidence="5">
    <location>
        <position position="448"/>
    </location>
</feature>
<dbReference type="Pfam" id="PF00652">
    <property type="entry name" value="Ricin_B_lectin"/>
    <property type="match status" value="4"/>
</dbReference>
<keyword evidence="7" id="KW-0472">Membrane</keyword>
<protein>
    <submittedName>
        <fullName evidence="9">Subtilisin family serine protease</fullName>
    </submittedName>
</protein>
<dbReference type="InterPro" id="IPR015500">
    <property type="entry name" value="Peptidase_S8_subtilisin-rel"/>
</dbReference>
<reference evidence="9" key="1">
    <citation type="submission" date="2023-07" db="EMBL/GenBank/DDBJ databases">
        <title>Sequencing the genomes of 1000 actinobacteria strains.</title>
        <authorList>
            <person name="Klenk H.-P."/>
        </authorList>
    </citation>
    <scope>NUCLEOTIDE SEQUENCE</scope>
    <source>
        <strain evidence="9">DSM 44707</strain>
    </source>
</reference>
<dbReference type="Pfam" id="PF05345">
    <property type="entry name" value="He_PIG"/>
    <property type="match status" value="4"/>
</dbReference>
<dbReference type="InterPro" id="IPR050131">
    <property type="entry name" value="Peptidase_S8_subtilisin-like"/>
</dbReference>
<dbReference type="Gene3D" id="2.60.40.10">
    <property type="entry name" value="Immunoglobulins"/>
    <property type="match status" value="4"/>
</dbReference>
<dbReference type="Gene3D" id="3.30.70.80">
    <property type="entry name" value="Peptidase S8 propeptide/proteinase inhibitor I9"/>
    <property type="match status" value="1"/>
</dbReference>
<dbReference type="PRINTS" id="PR00723">
    <property type="entry name" value="SUBTILISIN"/>
</dbReference>
<dbReference type="SUPFAM" id="SSF54897">
    <property type="entry name" value="Protease propeptides/inhibitors"/>
    <property type="match status" value="1"/>
</dbReference>
<dbReference type="PROSITE" id="PS00137">
    <property type="entry name" value="SUBTILASE_HIS"/>
    <property type="match status" value="1"/>
</dbReference>
<dbReference type="RefSeq" id="WP_310369453.1">
    <property type="nucleotide sequence ID" value="NZ_JAVDYB010000001.1"/>
</dbReference>
<evidence type="ECO:0000256" key="7">
    <source>
        <dbReference type="SAM" id="Phobius"/>
    </source>
</evidence>
<feature type="domain" description="Ricin B lectin" evidence="8">
    <location>
        <begin position="797"/>
        <end position="917"/>
    </location>
</feature>
<dbReference type="GO" id="GO:0004252">
    <property type="term" value="F:serine-type endopeptidase activity"/>
    <property type="evidence" value="ECO:0007669"/>
    <property type="project" value="UniProtKB-UniRule"/>
</dbReference>
<dbReference type="SUPFAM" id="SSF50370">
    <property type="entry name" value="Ricin B-like lectins"/>
    <property type="match status" value="4"/>
</dbReference>
<evidence type="ECO:0000256" key="3">
    <source>
        <dbReference type="ARBA" id="ARBA00022801"/>
    </source>
</evidence>
<dbReference type="PANTHER" id="PTHR43806">
    <property type="entry name" value="PEPTIDASE S8"/>
    <property type="match status" value="1"/>
</dbReference>
<dbReference type="InterPro" id="IPR023828">
    <property type="entry name" value="Peptidase_S8_Ser-AS"/>
</dbReference>
<comment type="caution">
    <text evidence="9">The sequence shown here is derived from an EMBL/GenBank/DDBJ whole genome shotgun (WGS) entry which is preliminary data.</text>
</comment>
<evidence type="ECO:0000256" key="5">
    <source>
        <dbReference type="PROSITE-ProRule" id="PRU01240"/>
    </source>
</evidence>
<dbReference type="FunFam" id="3.40.50.200:FF:000014">
    <property type="entry name" value="Proteinase K"/>
    <property type="match status" value="1"/>
</dbReference>
<feature type="domain" description="Ricin B lectin" evidence="8">
    <location>
        <begin position="1005"/>
        <end position="1128"/>
    </location>
</feature>
<keyword evidence="7" id="KW-1133">Transmembrane helix</keyword>
<dbReference type="GO" id="GO:0005975">
    <property type="term" value="P:carbohydrate metabolic process"/>
    <property type="evidence" value="ECO:0007669"/>
    <property type="project" value="UniProtKB-ARBA"/>
</dbReference>
<dbReference type="Pfam" id="PF00082">
    <property type="entry name" value="Peptidase_S8"/>
    <property type="match status" value="1"/>
</dbReference>
<dbReference type="PROSITE" id="PS51892">
    <property type="entry name" value="SUBTILASE"/>
    <property type="match status" value="1"/>
</dbReference>
<dbReference type="InterPro" id="IPR000772">
    <property type="entry name" value="Ricin_B_lectin"/>
</dbReference>
<dbReference type="InterPro" id="IPR000209">
    <property type="entry name" value="Peptidase_S8/S53_dom"/>
</dbReference>
<dbReference type="InterPro" id="IPR013783">
    <property type="entry name" value="Ig-like_fold"/>
</dbReference>
<keyword evidence="4 5" id="KW-0720">Serine protease</keyword>
<proteinExistence type="inferred from homology"/>
<evidence type="ECO:0000259" key="8">
    <source>
        <dbReference type="SMART" id="SM00458"/>
    </source>
</evidence>
<dbReference type="InterPro" id="IPR015919">
    <property type="entry name" value="Cadherin-like_sf"/>
</dbReference>
<dbReference type="InterPro" id="IPR034193">
    <property type="entry name" value="PCSK9_ProteinaseK-like"/>
</dbReference>
<gene>
    <name evidence="9" type="ORF">J2S41_004037</name>
</gene>
<dbReference type="InterPro" id="IPR036852">
    <property type="entry name" value="Peptidase_S8/S53_dom_sf"/>
</dbReference>
<feature type="active site" description="Charge relay system" evidence="5">
    <location>
        <position position="296"/>
    </location>
</feature>
<dbReference type="Gene3D" id="2.80.10.50">
    <property type="match status" value="4"/>
</dbReference>
<feature type="domain" description="Ricin B lectin" evidence="8">
    <location>
        <begin position="1215"/>
        <end position="1330"/>
    </location>
</feature>
<dbReference type="Proteomes" id="UP001183643">
    <property type="component" value="Unassembled WGS sequence"/>
</dbReference>
<keyword evidence="3 5" id="KW-0378">Hydrolase</keyword>
<dbReference type="SMART" id="SM00458">
    <property type="entry name" value="RICIN"/>
    <property type="match status" value="4"/>
</dbReference>
<evidence type="ECO:0000313" key="9">
    <source>
        <dbReference type="EMBL" id="MDR7277259.1"/>
    </source>
</evidence>
<dbReference type="SUPFAM" id="SSF49313">
    <property type="entry name" value="Cadherin-like"/>
    <property type="match status" value="4"/>
</dbReference>
<dbReference type="GO" id="GO:0006508">
    <property type="term" value="P:proteolysis"/>
    <property type="evidence" value="ECO:0007669"/>
    <property type="project" value="UniProtKB-KW"/>
</dbReference>
<feature type="region of interest" description="Disordered" evidence="6">
    <location>
        <begin position="101"/>
        <end position="131"/>
    </location>
</feature>
<keyword evidence="2 5" id="KW-0645">Protease</keyword>
<dbReference type="CDD" id="cd04077">
    <property type="entry name" value="Peptidases_S8_PCSK9_ProteinaseK_like"/>
    <property type="match status" value="1"/>
</dbReference>
<feature type="transmembrane region" description="Helical" evidence="7">
    <location>
        <begin position="70"/>
        <end position="89"/>
    </location>
</feature>
<name>A0AAE4CBS8_9ACTN</name>
<dbReference type="InterPro" id="IPR035992">
    <property type="entry name" value="Ricin_B-like_lectins"/>
</dbReference>
<dbReference type="PROSITE" id="PS50231">
    <property type="entry name" value="RICIN_B_LECTIN"/>
    <property type="match status" value="4"/>
</dbReference>
<evidence type="ECO:0000256" key="4">
    <source>
        <dbReference type="ARBA" id="ARBA00022825"/>
    </source>
</evidence>
<keyword evidence="10" id="KW-1185">Reference proteome</keyword>
<dbReference type="GO" id="GO:0005509">
    <property type="term" value="F:calcium ion binding"/>
    <property type="evidence" value="ECO:0007669"/>
    <property type="project" value="InterPro"/>
</dbReference>
<evidence type="ECO:0000313" key="10">
    <source>
        <dbReference type="Proteomes" id="UP001183643"/>
    </source>
</evidence>
<feature type="compositionally biased region" description="Low complexity" evidence="6">
    <location>
        <begin position="116"/>
        <end position="131"/>
    </location>
</feature>
<dbReference type="Gene3D" id="3.40.50.200">
    <property type="entry name" value="Peptidase S8/S53 domain"/>
    <property type="match status" value="1"/>
</dbReference>
<comment type="similarity">
    <text evidence="1 5">Belongs to the peptidase S8 family.</text>
</comment>
<dbReference type="EMBL" id="JAVDYB010000001">
    <property type="protein sequence ID" value="MDR7277259.1"/>
    <property type="molecule type" value="Genomic_DNA"/>
</dbReference>
<feature type="active site" description="Charge relay system" evidence="5">
    <location>
        <position position="267"/>
    </location>
</feature>
<keyword evidence="7" id="KW-0812">Transmembrane</keyword>
<dbReference type="InterPro" id="IPR022398">
    <property type="entry name" value="Peptidase_S8_His-AS"/>
</dbReference>
<dbReference type="PROSITE" id="PS00138">
    <property type="entry name" value="SUBTILASE_SER"/>
    <property type="match status" value="1"/>
</dbReference>
<dbReference type="SUPFAM" id="SSF52743">
    <property type="entry name" value="Subtilisin-like"/>
    <property type="match status" value="1"/>
</dbReference>
<evidence type="ECO:0000256" key="2">
    <source>
        <dbReference type="ARBA" id="ARBA00022670"/>
    </source>
</evidence>
<evidence type="ECO:0000256" key="1">
    <source>
        <dbReference type="ARBA" id="ARBA00011073"/>
    </source>
</evidence>
<dbReference type="InterPro" id="IPR037045">
    <property type="entry name" value="S8pro/Inhibitor_I9_sf"/>
</dbReference>
<accession>A0AAE4CBS8</accession>